<sequence>MLTNDLSTIKNDLLSLRGEDPNSKNNSNSTNEKSNKDPKNNSKNDSNSKNSTENKSSQDKDLNKNPNPTPNSNPAPNPNINPPTGKSPVGNPPKKKKRSSLSTILWLLFFFFLILILFALIFNVNYTYLTPDDLSTLINALPAGTSVDINGIILQNSDQLVQVTVVIDSPSGYDYYYTYLTDVTAWNDWINGLNLVLLDSDYSIAVQTTSVFWSLIAFFIPIIIIIGITVWIFKKIIQSQSNIGKASKKTLIPQISNVRFSDVQGYQEIKQELSEIVDFLKQPEKYSKFGARTPKGVMLSGPPGTGKTLFAKAIAGEATIPFYSISGSDFVEMFVGVGASRVRSLFEQAKKTSPSLIFIDELDAVGRRRGAGPGGNDEREQTLNQLLVEMDGFSSNSGIIVIAATNRPDVLDPALKRPGRFDRLIDIRLPDIKEREAILRLHASKGNKKFAKDVKWINISMRTPGFSGAELENVINEAAILAVREKLNEIALDTLDEAIDRVIGGPAKVNNAMSQEEKILISHHEAGHALIGLILKDAERVQKISIVPRGSAGGYVLMTPKKEKIIQTKAELNAKITSYLGGRVSEEIFFGKDEITTGAYSDIQEATKIARKMIMEFGMSENLGAIQWNAQEINSYGISEKNPVSDKVSELIDKEIQDLIDKSYKKAYKIIFENKDMIKLFAKALMIKEILNREDIDYIYKNKKLTDEIIDLEKKENTDLKKNNNK</sequence>
<comment type="function">
    <text evidence="15">Acts as a processive, ATP-dependent zinc metallopeptidase for both cytoplasmic and membrane proteins. Plays a role in the quality control of integral membrane proteins.</text>
</comment>
<dbReference type="FunFam" id="1.10.8.60:FF:000001">
    <property type="entry name" value="ATP-dependent zinc metalloprotease FtsH"/>
    <property type="match status" value="1"/>
</dbReference>
<keyword evidence="4 15" id="KW-0645">Protease</keyword>
<dbReference type="GO" id="GO:0016887">
    <property type="term" value="F:ATP hydrolysis activity"/>
    <property type="evidence" value="ECO:0007669"/>
    <property type="project" value="UniProtKB-UniRule"/>
</dbReference>
<keyword evidence="9 15" id="KW-0862">Zinc</keyword>
<evidence type="ECO:0000256" key="15">
    <source>
        <dbReference type="HAMAP-Rule" id="MF_01458"/>
    </source>
</evidence>
<organism evidence="19 20">
    <name type="scientific">Candidatus Hepatoplasma crinochetorum</name>
    <dbReference type="NCBI Taxonomy" id="295596"/>
    <lineage>
        <taxon>Bacteria</taxon>
        <taxon>Bacillati</taxon>
        <taxon>Mycoplasmatota</taxon>
        <taxon>Mollicutes</taxon>
        <taxon>Candidatus Hepatoplasmataceae</taxon>
        <taxon>Candidatus Hepatoplasma</taxon>
    </lineage>
</organism>
<feature type="active site" evidence="15">
    <location>
        <position position="525"/>
    </location>
</feature>
<comment type="similarity">
    <text evidence="2 15">In the C-terminal section; belongs to the peptidase M41 family.</text>
</comment>
<proteinExistence type="inferred from homology"/>
<accession>A0A0G7ZLW4</accession>
<dbReference type="GO" id="GO:0004222">
    <property type="term" value="F:metalloendopeptidase activity"/>
    <property type="evidence" value="ECO:0007669"/>
    <property type="project" value="InterPro"/>
</dbReference>
<dbReference type="Gene3D" id="1.20.58.760">
    <property type="entry name" value="Peptidase M41"/>
    <property type="match status" value="1"/>
</dbReference>
<name>A0A0G7ZLW4_9MOLU</name>
<dbReference type="FunFam" id="3.40.50.300:FF:000001">
    <property type="entry name" value="ATP-dependent zinc metalloprotease FtsH"/>
    <property type="match status" value="1"/>
</dbReference>
<comment type="cofactor">
    <cofactor evidence="15">
        <name>Zn(2+)</name>
        <dbReference type="ChEBI" id="CHEBI:29105"/>
    </cofactor>
    <text evidence="15">Binds 1 zinc ion per subunit.</text>
</comment>
<dbReference type="FunFam" id="1.20.58.760:FF:000001">
    <property type="entry name" value="ATP-dependent zinc metalloprotease FtsH"/>
    <property type="match status" value="1"/>
</dbReference>
<dbReference type="Gene3D" id="3.40.50.300">
    <property type="entry name" value="P-loop containing nucleotide triphosphate hydrolases"/>
    <property type="match status" value="1"/>
</dbReference>
<dbReference type="InterPro" id="IPR003959">
    <property type="entry name" value="ATPase_AAA_core"/>
</dbReference>
<evidence type="ECO:0000256" key="1">
    <source>
        <dbReference type="ARBA" id="ARBA00004370"/>
    </source>
</evidence>
<evidence type="ECO:0000256" key="3">
    <source>
        <dbReference type="ARBA" id="ARBA00022475"/>
    </source>
</evidence>
<dbReference type="NCBIfam" id="TIGR01241">
    <property type="entry name" value="FtsH_fam"/>
    <property type="match status" value="1"/>
</dbReference>
<dbReference type="AlphaFoldDB" id="A0A0G7ZLW4"/>
<evidence type="ECO:0000313" key="19">
    <source>
        <dbReference type="EMBL" id="CRX37152.1"/>
    </source>
</evidence>
<feature type="transmembrane region" description="Helical" evidence="15">
    <location>
        <begin position="104"/>
        <end position="124"/>
    </location>
</feature>
<dbReference type="CDD" id="cd19501">
    <property type="entry name" value="RecA-like_FtsH"/>
    <property type="match status" value="1"/>
</dbReference>
<keyword evidence="3 15" id="KW-1003">Cell membrane</keyword>
<feature type="transmembrane region" description="Helical" evidence="15">
    <location>
        <begin position="211"/>
        <end position="233"/>
    </location>
</feature>
<dbReference type="Gene3D" id="1.10.8.60">
    <property type="match status" value="1"/>
</dbReference>
<comment type="similarity">
    <text evidence="16">Belongs to the AAA ATPase family.</text>
</comment>
<evidence type="ECO:0000256" key="8">
    <source>
        <dbReference type="ARBA" id="ARBA00022801"/>
    </source>
</evidence>
<dbReference type="SUPFAM" id="SSF52540">
    <property type="entry name" value="P-loop containing nucleoside triphosphate hydrolases"/>
    <property type="match status" value="1"/>
</dbReference>
<dbReference type="Pfam" id="PF01434">
    <property type="entry name" value="Peptidase_M41"/>
    <property type="match status" value="1"/>
</dbReference>
<dbReference type="SMART" id="SM00382">
    <property type="entry name" value="AAA"/>
    <property type="match status" value="1"/>
</dbReference>
<evidence type="ECO:0000256" key="9">
    <source>
        <dbReference type="ARBA" id="ARBA00022833"/>
    </source>
</evidence>
<dbReference type="GO" id="GO:0006508">
    <property type="term" value="P:proteolysis"/>
    <property type="evidence" value="ECO:0007669"/>
    <property type="project" value="UniProtKB-KW"/>
</dbReference>
<dbReference type="PROSITE" id="PS00674">
    <property type="entry name" value="AAA"/>
    <property type="match status" value="1"/>
</dbReference>
<reference evidence="20" key="1">
    <citation type="submission" date="2015-05" db="EMBL/GenBank/DDBJ databases">
        <authorList>
            <person name="Collingro A."/>
        </authorList>
    </citation>
    <scope>NUCLEOTIDE SEQUENCE [LARGE SCALE GENOMIC DNA]</scope>
    <source>
        <strain evidence="20">Ps</strain>
    </source>
</reference>
<dbReference type="InterPro" id="IPR005936">
    <property type="entry name" value="FtsH"/>
</dbReference>
<comment type="subunit">
    <text evidence="15">Homohexamer.</text>
</comment>
<comment type="subcellular location">
    <subcellularLocation>
        <location evidence="15">Cell membrane</location>
        <topology evidence="15">Multi-pass membrane protein</topology>
        <orientation evidence="15">Cytoplasmic side</orientation>
    </subcellularLocation>
    <subcellularLocation>
        <location evidence="1">Membrane</location>
    </subcellularLocation>
</comment>
<keyword evidence="12 15" id="KW-0482">Metalloprotease</keyword>
<feature type="binding site" evidence="15">
    <location>
        <position position="524"/>
    </location>
    <ligand>
        <name>Zn(2+)</name>
        <dbReference type="ChEBI" id="CHEBI:29105"/>
        <note>catalytic</note>
    </ligand>
</feature>
<gene>
    <name evidence="15" type="primary">ftsH</name>
    <name evidence="19" type="ORF">HEPPS_03710</name>
</gene>
<dbReference type="GO" id="GO:0030163">
    <property type="term" value="P:protein catabolic process"/>
    <property type="evidence" value="ECO:0007669"/>
    <property type="project" value="UniProtKB-UniRule"/>
</dbReference>
<feature type="compositionally biased region" description="Pro residues" evidence="17">
    <location>
        <begin position="67"/>
        <end position="81"/>
    </location>
</feature>
<dbReference type="HAMAP" id="MF_01458">
    <property type="entry name" value="FtsH"/>
    <property type="match status" value="1"/>
</dbReference>
<keyword evidence="20" id="KW-1185">Reference proteome</keyword>
<dbReference type="InterPro" id="IPR000642">
    <property type="entry name" value="Peptidase_M41"/>
</dbReference>
<dbReference type="InterPro" id="IPR037219">
    <property type="entry name" value="Peptidase_M41-like"/>
</dbReference>
<evidence type="ECO:0000256" key="17">
    <source>
        <dbReference type="SAM" id="MobiDB-lite"/>
    </source>
</evidence>
<feature type="compositionally biased region" description="Polar residues" evidence="17">
    <location>
        <begin position="1"/>
        <end position="10"/>
    </location>
</feature>
<evidence type="ECO:0000256" key="2">
    <source>
        <dbReference type="ARBA" id="ARBA00010044"/>
    </source>
</evidence>
<evidence type="ECO:0000313" key="20">
    <source>
        <dbReference type="Proteomes" id="UP000242141"/>
    </source>
</evidence>
<keyword evidence="5 15" id="KW-0812">Transmembrane</keyword>
<dbReference type="Pfam" id="PF00004">
    <property type="entry name" value="AAA"/>
    <property type="match status" value="1"/>
</dbReference>
<evidence type="ECO:0000256" key="12">
    <source>
        <dbReference type="ARBA" id="ARBA00023049"/>
    </source>
</evidence>
<keyword evidence="10 15" id="KW-0067">ATP-binding</keyword>
<evidence type="ECO:0000259" key="18">
    <source>
        <dbReference type="SMART" id="SM00382"/>
    </source>
</evidence>
<dbReference type="SUPFAM" id="SSF140990">
    <property type="entry name" value="FtsH protease domain-like"/>
    <property type="match status" value="1"/>
</dbReference>
<evidence type="ECO:0000256" key="5">
    <source>
        <dbReference type="ARBA" id="ARBA00022692"/>
    </source>
</evidence>
<dbReference type="GO" id="GO:0004176">
    <property type="term" value="F:ATP-dependent peptidase activity"/>
    <property type="evidence" value="ECO:0007669"/>
    <property type="project" value="InterPro"/>
</dbReference>
<feature type="compositionally biased region" description="Basic and acidic residues" evidence="17">
    <location>
        <begin position="33"/>
        <end position="42"/>
    </location>
</feature>
<evidence type="ECO:0000256" key="16">
    <source>
        <dbReference type="RuleBase" id="RU003651"/>
    </source>
</evidence>
<dbReference type="GO" id="GO:0005524">
    <property type="term" value="F:ATP binding"/>
    <property type="evidence" value="ECO:0007669"/>
    <property type="project" value="UniProtKB-UniRule"/>
</dbReference>
<dbReference type="Pfam" id="PF17862">
    <property type="entry name" value="AAA_lid_3"/>
    <property type="match status" value="1"/>
</dbReference>
<keyword evidence="8 15" id="KW-0378">Hydrolase</keyword>
<keyword evidence="6 15" id="KW-0479">Metal-binding</keyword>
<evidence type="ECO:0000256" key="14">
    <source>
        <dbReference type="ARBA" id="ARBA00061570"/>
    </source>
</evidence>
<dbReference type="EMBL" id="CWGI01000001">
    <property type="protein sequence ID" value="CRX37152.1"/>
    <property type="molecule type" value="Genomic_DNA"/>
</dbReference>
<keyword evidence="11 15" id="KW-1133">Transmembrane helix</keyword>
<dbReference type="GO" id="GO:0008270">
    <property type="term" value="F:zinc ion binding"/>
    <property type="evidence" value="ECO:0007669"/>
    <property type="project" value="UniProtKB-UniRule"/>
</dbReference>
<evidence type="ECO:0000256" key="6">
    <source>
        <dbReference type="ARBA" id="ARBA00022723"/>
    </source>
</evidence>
<evidence type="ECO:0000256" key="13">
    <source>
        <dbReference type="ARBA" id="ARBA00023136"/>
    </source>
</evidence>
<comment type="similarity">
    <text evidence="14 15">In the central section; belongs to the AAA ATPase family.</text>
</comment>
<dbReference type="PANTHER" id="PTHR23076:SF97">
    <property type="entry name" value="ATP-DEPENDENT ZINC METALLOPROTEASE YME1L1"/>
    <property type="match status" value="1"/>
</dbReference>
<dbReference type="InterPro" id="IPR027417">
    <property type="entry name" value="P-loop_NTPase"/>
</dbReference>
<feature type="region of interest" description="Disordered" evidence="17">
    <location>
        <begin position="1"/>
        <end position="95"/>
    </location>
</feature>
<feature type="binding site" evidence="15">
    <location>
        <begin position="301"/>
        <end position="308"/>
    </location>
    <ligand>
        <name>ATP</name>
        <dbReference type="ChEBI" id="CHEBI:30616"/>
    </ligand>
</feature>
<feature type="compositionally biased region" description="Low complexity" evidence="17">
    <location>
        <begin position="23"/>
        <end position="32"/>
    </location>
</feature>
<protein>
    <recommendedName>
        <fullName evidence="15">ATP-dependent zinc metalloprotease FtsH</fullName>
        <ecNumber evidence="15">3.4.24.-</ecNumber>
    </recommendedName>
</protein>
<evidence type="ECO:0000256" key="7">
    <source>
        <dbReference type="ARBA" id="ARBA00022741"/>
    </source>
</evidence>
<feature type="binding site" evidence="15">
    <location>
        <position position="602"/>
    </location>
    <ligand>
        <name>Zn(2+)</name>
        <dbReference type="ChEBI" id="CHEBI:29105"/>
        <note>catalytic</note>
    </ligand>
</feature>
<dbReference type="InterPro" id="IPR003960">
    <property type="entry name" value="ATPase_AAA_CS"/>
</dbReference>
<evidence type="ECO:0000256" key="10">
    <source>
        <dbReference type="ARBA" id="ARBA00022840"/>
    </source>
</evidence>
<dbReference type="GO" id="GO:0005886">
    <property type="term" value="C:plasma membrane"/>
    <property type="evidence" value="ECO:0007669"/>
    <property type="project" value="UniProtKB-SubCell"/>
</dbReference>
<dbReference type="InterPro" id="IPR041569">
    <property type="entry name" value="AAA_lid_3"/>
</dbReference>
<dbReference type="EC" id="3.4.24.-" evidence="15"/>
<feature type="binding site" evidence="15">
    <location>
        <position position="528"/>
    </location>
    <ligand>
        <name>Zn(2+)</name>
        <dbReference type="ChEBI" id="CHEBI:29105"/>
        <note>catalytic</note>
    </ligand>
</feature>
<evidence type="ECO:0000256" key="4">
    <source>
        <dbReference type="ARBA" id="ARBA00022670"/>
    </source>
</evidence>
<dbReference type="Proteomes" id="UP000242141">
    <property type="component" value="Unassembled WGS sequence"/>
</dbReference>
<keyword evidence="7 15" id="KW-0547">Nucleotide-binding</keyword>
<evidence type="ECO:0000256" key="11">
    <source>
        <dbReference type="ARBA" id="ARBA00022989"/>
    </source>
</evidence>
<dbReference type="InterPro" id="IPR003593">
    <property type="entry name" value="AAA+_ATPase"/>
</dbReference>
<dbReference type="PANTHER" id="PTHR23076">
    <property type="entry name" value="METALLOPROTEASE M41 FTSH"/>
    <property type="match status" value="1"/>
</dbReference>
<keyword evidence="13 15" id="KW-0472">Membrane</keyword>
<feature type="domain" description="AAA+ ATPase" evidence="18">
    <location>
        <begin position="293"/>
        <end position="431"/>
    </location>
</feature>
<feature type="compositionally biased region" description="Low complexity" evidence="17">
    <location>
        <begin position="43"/>
        <end position="55"/>
    </location>
</feature>